<evidence type="ECO:0000313" key="4">
    <source>
        <dbReference type="Proteomes" id="UP000034156"/>
    </source>
</evidence>
<dbReference type="GO" id="GO:0016887">
    <property type="term" value="F:ATP hydrolysis activity"/>
    <property type="evidence" value="ECO:0007669"/>
    <property type="project" value="InterPro"/>
</dbReference>
<keyword evidence="3" id="KW-0378">Hydrolase</keyword>
<proteinExistence type="predicted"/>
<reference evidence="2 4" key="2">
    <citation type="journal article" date="2016" name="Genome Announc.">
        <title>Genome Sequence of Nitrosomonas communis Strain Nm2, a Mesophilic Ammonia-Oxidizing Bacterium Isolated from Mediterranean Soil.</title>
        <authorList>
            <person name="Kozlowski J.A."/>
            <person name="Kits K.D."/>
            <person name="Stein L.Y."/>
        </authorList>
    </citation>
    <scope>NUCLEOTIDE SEQUENCE [LARGE SCALE GENOMIC DNA]</scope>
    <source>
        <strain evidence="2 4">Nm2</strain>
    </source>
</reference>
<dbReference type="SUPFAM" id="SSF52540">
    <property type="entry name" value="P-loop containing nucleoside triphosphate hydrolases"/>
    <property type="match status" value="1"/>
</dbReference>
<dbReference type="Proteomes" id="UP000034156">
    <property type="component" value="Chromosome"/>
</dbReference>
<keyword evidence="3" id="KW-0540">Nuclease</keyword>
<sequence>MARIRKIEIRNFRGIRCLDWMPSDGVNCLIGPGDSGKSTLLDAIDLCVGARRNPQFTDTDFYRLNVEEPILIAVTIGELEDSLKSIETYGLYLRSFNKTTGEIEDEPEAGLETVLTIQLTVGGDLDPSWILVSERAAALNQTRNLGWNDRVRIAPTRIGAIADYNLSWRQGSVLNRVSEERAAASAALAKIVRDARATFGNEAGEQLAGTLSTVTLVAKELGIPVGGNVKALLDIHSVSVGGGTISLHDQSGIPLRSLGIGSTRLLIAGLQRKAAVQSTVILVDELEYGLEPHRIIRLLDSLGAKEKEPLLQLFVTTHSPVALRELRGTQLYAMRRLEDRHVLRCVGIDDDIQGTIRLYPNAFLARSVFVCEGASEVGLIRGLDQHRIVNGGPSIAAQGVGLVDGTGTLLFKRAKSLQSLGYRTAVLRDDDAHLAPELEQEFSNDGGEVIAWRKGRALEDEIFISLSDGAVLKLIELAVELKGENVINDHIKSATDGKKDLLVCKCELTQENRSILAKAAKSKKSSWFKTVSTMEIVGRDIVGPDLEKSEEGFREVINRIFNWVDNAGE</sequence>
<dbReference type="InterPro" id="IPR027417">
    <property type="entry name" value="P-loop_NTPase"/>
</dbReference>
<dbReference type="EMBL" id="CP011451">
    <property type="protein sequence ID" value="AKH38263.1"/>
    <property type="molecule type" value="Genomic_DNA"/>
</dbReference>
<evidence type="ECO:0000313" key="5">
    <source>
        <dbReference type="Proteomes" id="UP000324176"/>
    </source>
</evidence>
<dbReference type="AlphaFoldDB" id="A0A0F7KGG4"/>
<keyword evidence="4" id="KW-1185">Reference proteome</keyword>
<organism evidence="2 4">
    <name type="scientific">Nitrosomonas communis</name>
    <dbReference type="NCBI Taxonomy" id="44574"/>
    <lineage>
        <taxon>Bacteria</taxon>
        <taxon>Pseudomonadati</taxon>
        <taxon>Pseudomonadota</taxon>
        <taxon>Betaproteobacteria</taxon>
        <taxon>Nitrosomonadales</taxon>
        <taxon>Nitrosomonadaceae</taxon>
        <taxon>Nitrosomonas</taxon>
    </lineage>
</organism>
<accession>A0A0F7KGG4</accession>
<protein>
    <submittedName>
        <fullName evidence="2">Chromosome segregation protein SMC</fullName>
    </submittedName>
    <submittedName>
        <fullName evidence="3">Putative ATP-dependent endonuclease of OLD family</fullName>
    </submittedName>
</protein>
<name>A0A0F7KGG4_9PROT</name>
<dbReference type="EMBL" id="VNHT01000016">
    <property type="protein sequence ID" value="TYP89514.1"/>
    <property type="molecule type" value="Genomic_DNA"/>
</dbReference>
<dbReference type="InterPro" id="IPR051396">
    <property type="entry name" value="Bact_Antivir_Def_Nuclease"/>
</dbReference>
<dbReference type="GO" id="GO:0004519">
    <property type="term" value="F:endonuclease activity"/>
    <property type="evidence" value="ECO:0007669"/>
    <property type="project" value="UniProtKB-KW"/>
</dbReference>
<dbReference type="PATRIC" id="fig|44574.3.peg.2780"/>
<evidence type="ECO:0000313" key="3">
    <source>
        <dbReference type="EMBL" id="TYP89514.1"/>
    </source>
</evidence>
<dbReference type="InterPro" id="IPR003959">
    <property type="entry name" value="ATPase_AAA_core"/>
</dbReference>
<reference evidence="3 5" key="3">
    <citation type="submission" date="2019-07" db="EMBL/GenBank/DDBJ databases">
        <title>Active sludge and wastewater microbial communities from Klosterneuburg, Austria.</title>
        <authorList>
            <person name="Wagner M."/>
        </authorList>
    </citation>
    <scope>NUCLEOTIDE SEQUENCE [LARGE SCALE GENOMIC DNA]</scope>
    <source>
        <strain evidence="3 5">Nm2</strain>
    </source>
</reference>
<feature type="domain" description="ATPase AAA-type core" evidence="1">
    <location>
        <begin position="26"/>
        <end position="323"/>
    </location>
</feature>
<reference evidence="4" key="1">
    <citation type="submission" date="2015-05" db="EMBL/GenBank/DDBJ databases">
        <title>Draft genome of Nitrosomonas communis strain Nm2.</title>
        <authorList>
            <person name="Kozlowski J.A."/>
            <person name="Kits K.D."/>
            <person name="Stein L.Y."/>
        </authorList>
    </citation>
    <scope>NUCLEOTIDE SEQUENCE [LARGE SCALE GENOMIC DNA]</scope>
    <source>
        <strain evidence="4">Nm2</strain>
    </source>
</reference>
<dbReference type="PANTHER" id="PTHR43581:SF4">
    <property type="entry name" value="ATP_GTP PHOSPHATASE"/>
    <property type="match status" value="1"/>
</dbReference>
<evidence type="ECO:0000313" key="2">
    <source>
        <dbReference type="EMBL" id="AKH38263.1"/>
    </source>
</evidence>
<keyword evidence="3" id="KW-0255">Endonuclease</keyword>
<dbReference type="Pfam" id="PF13304">
    <property type="entry name" value="AAA_21"/>
    <property type="match status" value="1"/>
</dbReference>
<dbReference type="RefSeq" id="WP_046850318.1">
    <property type="nucleotide sequence ID" value="NZ_CP011451.1"/>
</dbReference>
<dbReference type="Gene3D" id="3.40.50.300">
    <property type="entry name" value="P-loop containing nucleotide triphosphate hydrolases"/>
    <property type="match status" value="1"/>
</dbReference>
<evidence type="ECO:0000259" key="1">
    <source>
        <dbReference type="Pfam" id="PF13304"/>
    </source>
</evidence>
<gene>
    <name evidence="2" type="ORF">AAW31_11415</name>
    <name evidence="3" type="ORF">BCL69_101631</name>
</gene>
<dbReference type="GO" id="GO:0005524">
    <property type="term" value="F:ATP binding"/>
    <property type="evidence" value="ECO:0007669"/>
    <property type="project" value="InterPro"/>
</dbReference>
<dbReference type="PANTHER" id="PTHR43581">
    <property type="entry name" value="ATP/GTP PHOSPHATASE"/>
    <property type="match status" value="1"/>
</dbReference>
<dbReference type="Proteomes" id="UP000324176">
    <property type="component" value="Unassembled WGS sequence"/>
</dbReference>
<dbReference type="KEGG" id="nco:AAW31_11415"/>
<dbReference type="OrthoDB" id="3322489at2"/>